<evidence type="ECO:0000313" key="4">
    <source>
        <dbReference type="EMBL" id="QJT29541.1"/>
    </source>
</evidence>
<dbReference type="AlphaFoldDB" id="A0A6M4ZLY8"/>
<keyword evidence="8" id="KW-1185">Reference proteome</keyword>
<evidence type="ECO:0000313" key="2">
    <source>
        <dbReference type="EMBL" id="MDX7920830.1"/>
    </source>
</evidence>
<dbReference type="Proteomes" id="UP000502006">
    <property type="component" value="Chromosome"/>
</dbReference>
<dbReference type="InterPro" id="IPR021343">
    <property type="entry name" value="DUF2960"/>
</dbReference>
<dbReference type="RefSeq" id="WP_005327324.1">
    <property type="nucleotide sequence ID" value="NZ_AP022188.1"/>
</dbReference>
<evidence type="ECO:0000313" key="7">
    <source>
        <dbReference type="Proteomes" id="UP000502006"/>
    </source>
</evidence>
<sequence>MAFKITYTYKKQAKEIGYANDKFNSIYDAIAAAEGLDLSSFHAMEAQLAQVCRRDKKSVKDYRENYFKELGFSNVVIERDNLEDKQE</sequence>
<dbReference type="EMBL" id="CP047962">
    <property type="protein sequence ID" value="QHQ50252.1"/>
    <property type="molecule type" value="Genomic_DNA"/>
</dbReference>
<organism evidence="3 6">
    <name type="scientific">Aeromonas media</name>
    <dbReference type="NCBI Taxonomy" id="651"/>
    <lineage>
        <taxon>Bacteria</taxon>
        <taxon>Pseudomonadati</taxon>
        <taxon>Pseudomonadota</taxon>
        <taxon>Gammaproteobacteria</taxon>
        <taxon>Aeromonadales</taxon>
        <taxon>Aeromonadaceae</taxon>
        <taxon>Aeromonas</taxon>
    </lineage>
</organism>
<dbReference type="Proteomes" id="UP001285835">
    <property type="component" value="Unassembled WGS sequence"/>
</dbReference>
<evidence type="ECO:0000313" key="6">
    <source>
        <dbReference type="Proteomes" id="UP000463871"/>
    </source>
</evidence>
<dbReference type="Pfam" id="PF11173">
    <property type="entry name" value="DUF2960"/>
    <property type="match status" value="1"/>
</dbReference>
<dbReference type="Proteomes" id="UP001208651">
    <property type="component" value="Unassembled WGS sequence"/>
</dbReference>
<dbReference type="EMBL" id="CP038444">
    <property type="protein sequence ID" value="QJT29541.1"/>
    <property type="molecule type" value="Genomic_DNA"/>
</dbReference>
<reference evidence="7 8" key="1">
    <citation type="submission" date="2019-03" db="EMBL/GenBank/DDBJ databases">
        <title>Novel transposon Tn6433 accelerates the dissemination of tet(E) in Aeromonas from aerobic biofilm under oxytetracycline stress.</title>
        <authorList>
            <person name="Shi Y."/>
            <person name="Tian Z."/>
            <person name="Zhang Y."/>
            <person name="Zhang H."/>
            <person name="Yang M."/>
        </authorList>
    </citation>
    <scope>NUCLEOTIDE SEQUENCE [LARGE SCALE GENOMIC DNA]</scope>
    <source>
        <strain evidence="5 8">R50-22</strain>
        <strain evidence="4 7">T5-8</strain>
    </source>
</reference>
<accession>A0A6M4ZLY8</accession>
<proteinExistence type="predicted"/>
<evidence type="ECO:0000313" key="1">
    <source>
        <dbReference type="EMBL" id="MCV3289065.1"/>
    </source>
</evidence>
<dbReference type="EMBL" id="JAWZXF010000002">
    <property type="protein sequence ID" value="MDX7920830.1"/>
    <property type="molecule type" value="Genomic_DNA"/>
</dbReference>
<reference evidence="2" key="4">
    <citation type="submission" date="2023-11" db="EMBL/GenBank/DDBJ databases">
        <title>WGS of Aeromonas in Northern Israel.</title>
        <authorList>
            <person name="Hershko Y."/>
        </authorList>
    </citation>
    <scope>NUCLEOTIDE SEQUENCE</scope>
    <source>
        <strain evidence="2">02297</strain>
    </source>
</reference>
<dbReference type="Proteomes" id="UP000463871">
    <property type="component" value="Chromosome"/>
</dbReference>
<gene>
    <name evidence="4" type="ORF">E4186_04425</name>
    <name evidence="5" type="ORF">E4188_03135</name>
    <name evidence="3" type="ORF">GWI30_04215</name>
    <name evidence="1" type="ORF">LZT28_12520</name>
    <name evidence="2" type="ORF">SJS82_02620</name>
</gene>
<dbReference type="EMBL" id="JAJVCY010000020">
    <property type="protein sequence ID" value="MCV3289065.1"/>
    <property type="molecule type" value="Genomic_DNA"/>
</dbReference>
<reference evidence="1" key="3">
    <citation type="submission" date="2022-01" db="EMBL/GenBank/DDBJ databases">
        <title>Comparison of Fish pathogen Aeromonas spp.</title>
        <authorList>
            <person name="Dubey S."/>
            <person name="Sorum H."/>
            <person name="Munangandu H.M."/>
        </authorList>
    </citation>
    <scope>NUCLEOTIDE SEQUENCE</scope>
    <source>
        <strain evidence="1">SD/21-15</strain>
    </source>
</reference>
<name>A0A6M4ZLY8_AERME</name>
<protein>
    <submittedName>
        <fullName evidence="1">DUF2960 domain-containing protein</fullName>
    </submittedName>
    <submittedName>
        <fullName evidence="3">DUF2960 family protein</fullName>
    </submittedName>
</protein>
<evidence type="ECO:0000313" key="5">
    <source>
        <dbReference type="EMBL" id="QJT37668.1"/>
    </source>
</evidence>
<reference evidence="3 6" key="2">
    <citation type="submission" date="2020-01" db="EMBL/GenBank/DDBJ databases">
        <title>Complete genome of Aeromonas media MC64.</title>
        <authorList>
            <person name="Cao G."/>
            <person name="Fu J."/>
            <person name="Zhong C."/>
        </authorList>
    </citation>
    <scope>NUCLEOTIDE SEQUENCE [LARGE SCALE GENOMIC DNA]</scope>
    <source>
        <strain evidence="3 6">MC64</strain>
    </source>
</reference>
<evidence type="ECO:0000313" key="3">
    <source>
        <dbReference type="EMBL" id="QHQ50252.1"/>
    </source>
</evidence>
<evidence type="ECO:0000313" key="8">
    <source>
        <dbReference type="Proteomes" id="UP000502657"/>
    </source>
</evidence>
<dbReference type="EMBL" id="CP038448">
    <property type="protein sequence ID" value="QJT37668.1"/>
    <property type="molecule type" value="Genomic_DNA"/>
</dbReference>
<dbReference type="Proteomes" id="UP000502657">
    <property type="component" value="Chromosome"/>
</dbReference>